<dbReference type="InterPro" id="IPR009000">
    <property type="entry name" value="Transl_B-barrel_sf"/>
</dbReference>
<evidence type="ECO:0000256" key="3">
    <source>
        <dbReference type="ARBA" id="ARBA00008429"/>
    </source>
</evidence>
<keyword evidence="4" id="KW-0479">Metal-binding</keyword>
<dbReference type="GO" id="GO:0004812">
    <property type="term" value="F:aminoacyl-tRNA ligase activity"/>
    <property type="evidence" value="ECO:0007669"/>
    <property type="project" value="InterPro"/>
</dbReference>
<dbReference type="GO" id="GO:0005524">
    <property type="term" value="F:ATP binding"/>
    <property type="evidence" value="ECO:0007669"/>
    <property type="project" value="InterPro"/>
</dbReference>
<evidence type="ECO:0000256" key="2">
    <source>
        <dbReference type="ARBA" id="ARBA00004229"/>
    </source>
</evidence>
<organism evidence="7 8">
    <name type="scientific">Chaetoceros tenuissimus</name>
    <dbReference type="NCBI Taxonomy" id="426638"/>
    <lineage>
        <taxon>Eukaryota</taxon>
        <taxon>Sar</taxon>
        <taxon>Stramenopiles</taxon>
        <taxon>Ochrophyta</taxon>
        <taxon>Bacillariophyta</taxon>
        <taxon>Coscinodiscophyceae</taxon>
        <taxon>Chaetocerotophycidae</taxon>
        <taxon>Chaetocerotales</taxon>
        <taxon>Chaetocerotaceae</taxon>
        <taxon>Chaetoceros</taxon>
    </lineage>
</organism>
<keyword evidence="5" id="KW-0862">Zinc</keyword>
<dbReference type="EMBL" id="BLLK01000046">
    <property type="protein sequence ID" value="GFH52896.1"/>
    <property type="molecule type" value="Genomic_DNA"/>
</dbReference>
<dbReference type="Proteomes" id="UP001054902">
    <property type="component" value="Unassembled WGS sequence"/>
</dbReference>
<dbReference type="PANTHER" id="PTHR43462">
    <property type="entry name" value="ALANYL-TRNA EDITING PROTEIN"/>
    <property type="match status" value="1"/>
</dbReference>
<comment type="subcellular location">
    <subcellularLocation>
        <location evidence="2">Plastid</location>
        <location evidence="2">Chloroplast</location>
    </subcellularLocation>
</comment>
<dbReference type="Gene3D" id="3.30.980.10">
    <property type="entry name" value="Threonyl-trna Synthetase, Chain A, domain 2"/>
    <property type="match status" value="1"/>
</dbReference>
<feature type="domain" description="Threonyl/alanyl tRNA synthetase SAD" evidence="6">
    <location>
        <begin position="254"/>
        <end position="304"/>
    </location>
</feature>
<gene>
    <name evidence="7" type="ORF">CTEN210_09372</name>
</gene>
<dbReference type="SUPFAM" id="SSF55186">
    <property type="entry name" value="ThrRS/AlaRS common domain"/>
    <property type="match status" value="1"/>
</dbReference>
<dbReference type="GO" id="GO:0046872">
    <property type="term" value="F:metal ion binding"/>
    <property type="evidence" value="ECO:0007669"/>
    <property type="project" value="UniProtKB-KW"/>
</dbReference>
<dbReference type="Pfam" id="PF07973">
    <property type="entry name" value="tRNA_SAD"/>
    <property type="match status" value="1"/>
</dbReference>
<sequence length="481" mass="53646">MTTSQSLSKKEAQAKLISSINHSDTVSCGELACQHDSFKTILEDAKIVGFELYKEPILETSKGKGKKKSKGKASSPKVGPQEFAIAMSDSVFFPEGGGQPSDHGLVTLSRDEDNASKDTALEQVIAILQDSNTVVKQEIEWDRRYDLMTQHSAQHLCSAVALAKFNINTHTFSLGEKSNYSYIDFTTETDEELKEKGTDAATIFASIEEIVNNYIRADLPMTPTWLNPENESDAAILKEKARSRLLPKNLKGVIRLVEIGKSSPEEENVDFNTCCGTHVPSLRQLQMVKFFRMERTKPTIMRVYFAAGKRLMNIMNDMFQTQAQITAMLSCMDTEQTERVEQLIEDKKVRQQQVKTLNDKLCEFQANDVLASFKEMGDRIFLSIVDLGDVDMGYLTMIANEVFERVDRENRVILLLGGEKDADDGTFLLIGNESIVDGIGKDVAKTFNGRGGGNKGKFQGKGQNIRSALATVEQMLIDRMQ</sequence>
<evidence type="ECO:0000259" key="6">
    <source>
        <dbReference type="SMART" id="SM00863"/>
    </source>
</evidence>
<dbReference type="GO" id="GO:0043039">
    <property type="term" value="P:tRNA aminoacylation"/>
    <property type="evidence" value="ECO:0007669"/>
    <property type="project" value="InterPro"/>
</dbReference>
<evidence type="ECO:0000313" key="8">
    <source>
        <dbReference type="Proteomes" id="UP001054902"/>
    </source>
</evidence>
<comment type="similarity">
    <text evidence="3">Belongs to the class-II aminoacyl-tRNA synthetase family. Alax-L subfamily.</text>
</comment>
<evidence type="ECO:0000256" key="1">
    <source>
        <dbReference type="ARBA" id="ARBA00001947"/>
    </source>
</evidence>
<dbReference type="GO" id="GO:0002196">
    <property type="term" value="F:Ser-tRNA(Ala) deacylase activity"/>
    <property type="evidence" value="ECO:0007669"/>
    <property type="project" value="TreeGrafter"/>
</dbReference>
<evidence type="ECO:0000313" key="7">
    <source>
        <dbReference type="EMBL" id="GFH52896.1"/>
    </source>
</evidence>
<dbReference type="InterPro" id="IPR012947">
    <property type="entry name" value="tRNA_SAD"/>
</dbReference>
<reference evidence="7 8" key="1">
    <citation type="journal article" date="2021" name="Sci. Rep.">
        <title>The genome of the diatom Chaetoceros tenuissimus carries an ancient integrated fragment of an extant virus.</title>
        <authorList>
            <person name="Hongo Y."/>
            <person name="Kimura K."/>
            <person name="Takaki Y."/>
            <person name="Yoshida Y."/>
            <person name="Baba S."/>
            <person name="Kobayashi G."/>
            <person name="Nagasaki K."/>
            <person name="Hano T."/>
            <person name="Tomaru Y."/>
        </authorList>
    </citation>
    <scope>NUCLEOTIDE SEQUENCE [LARGE SCALE GENOMIC DNA]</scope>
    <source>
        <strain evidence="7 8">NIES-3715</strain>
    </source>
</reference>
<protein>
    <recommendedName>
        <fullName evidence="6">Threonyl/alanyl tRNA synthetase SAD domain-containing protein</fullName>
    </recommendedName>
</protein>
<accession>A0AAD3CXE6</accession>
<comment type="caution">
    <text evidence="7">The sequence shown here is derived from an EMBL/GenBank/DDBJ whole genome shotgun (WGS) entry which is preliminary data.</text>
</comment>
<dbReference type="PANTHER" id="PTHR43462:SF1">
    <property type="entry name" value="ALANYL-TRNA EDITING PROTEIN AARSD1"/>
    <property type="match status" value="1"/>
</dbReference>
<dbReference type="Gene3D" id="2.40.30.130">
    <property type="match status" value="1"/>
</dbReference>
<evidence type="ECO:0000256" key="4">
    <source>
        <dbReference type="ARBA" id="ARBA00022723"/>
    </source>
</evidence>
<dbReference type="AlphaFoldDB" id="A0AAD3CXE6"/>
<name>A0AAD3CXE6_9STRA</name>
<dbReference type="GO" id="GO:0009507">
    <property type="term" value="C:chloroplast"/>
    <property type="evidence" value="ECO:0007669"/>
    <property type="project" value="UniProtKB-SubCell"/>
</dbReference>
<evidence type="ECO:0000256" key="5">
    <source>
        <dbReference type="ARBA" id="ARBA00022833"/>
    </source>
</evidence>
<comment type="cofactor">
    <cofactor evidence="1">
        <name>Zn(2+)</name>
        <dbReference type="ChEBI" id="CHEBI:29105"/>
    </cofactor>
</comment>
<keyword evidence="8" id="KW-1185">Reference proteome</keyword>
<dbReference type="InterPro" id="IPR051335">
    <property type="entry name" value="Alanyl-tRNA_Editing_Enzymes"/>
</dbReference>
<dbReference type="SUPFAM" id="SSF50447">
    <property type="entry name" value="Translation proteins"/>
    <property type="match status" value="1"/>
</dbReference>
<dbReference type="SMART" id="SM00863">
    <property type="entry name" value="tRNA_SAD"/>
    <property type="match status" value="1"/>
</dbReference>
<dbReference type="InterPro" id="IPR018163">
    <property type="entry name" value="Thr/Ala-tRNA-synth_IIc_edit"/>
</dbReference>
<proteinExistence type="inferred from homology"/>